<evidence type="ECO:0000256" key="8">
    <source>
        <dbReference type="ARBA" id="ARBA00022679"/>
    </source>
</evidence>
<dbReference type="PANTHER" id="PTHR11468">
    <property type="entry name" value="GLYCOGEN PHOSPHORYLASE"/>
    <property type="match status" value="1"/>
</dbReference>
<evidence type="ECO:0000313" key="15">
    <source>
        <dbReference type="EMBL" id="PWJ32388.1"/>
    </source>
</evidence>
<dbReference type="AlphaFoldDB" id="A0A2Y9C4D3"/>
<proteinExistence type="inferred from homology"/>
<dbReference type="PANTHER" id="PTHR11468:SF3">
    <property type="entry name" value="GLYCOGEN PHOSPHORYLASE, LIVER FORM"/>
    <property type="match status" value="1"/>
</dbReference>
<keyword evidence="5" id="KW-0963">Cytoplasm</keyword>
<comment type="caution">
    <text evidence="15">The sequence shown here is derived from an EMBL/GenBank/DDBJ whole genome shotgun (WGS) entry which is preliminary data.</text>
</comment>
<keyword evidence="10 13" id="KW-0119">Carbohydrate metabolism</keyword>
<dbReference type="SUPFAM" id="SSF53756">
    <property type="entry name" value="UDP-Glycosyltransferase/glycogen phosphorylase"/>
    <property type="match status" value="1"/>
</dbReference>
<evidence type="ECO:0000256" key="10">
    <source>
        <dbReference type="ARBA" id="ARBA00023277"/>
    </source>
</evidence>
<dbReference type="RefSeq" id="WP_109729723.1">
    <property type="nucleotide sequence ID" value="NZ_BAAACK010000007.1"/>
</dbReference>
<dbReference type="GO" id="GO:0005737">
    <property type="term" value="C:cytoplasm"/>
    <property type="evidence" value="ECO:0007669"/>
    <property type="project" value="UniProtKB-SubCell"/>
</dbReference>
<dbReference type="OrthoDB" id="9760804at2"/>
<sequence length="752" mass="86839">MEQALEMMLKERFNKSIAEASKEEIYAALLYVTKEKMRGMKRNEGKKKLYYISAEFLIGKLLSNNLINFGLFEETREVLKKHGHDLTEIEEIEQEPSLGNGGLGRLAACFLDSIATLGLEGDGVGLNYHDGLFLQKFHDNKQQEEKNPWITSDCWLNKTDVSFEVPFKDFTLTSTMYDIDVPGYHSGCNRLHLFDLDTVDEAIIHDGIQFDKDDIRRNLTLFLYPDDSDEKGQLLRIYQQYFMVSNAAQLILKEAEEKGINLYHLHEHVCIQINDTHPTMVIPELIRLLTQRGFNIDTAVDVVRKTCAYTNHTILAEALEKWPVSYLEKVVPHLLPIIRELDARVRRDYHDERVYIIDKQDRVHMAHIDIHYGYAVNGVAALHTEILKESELKPFYDIYPAKFNNKTNGITFRRWLVHCNHELAEYLEELIGPAYMENADELEKLLSYKDDEKVLDQLIAIKKNAKRKLKDYLKMSQDVDIDENGIFDIQIKRLHEYKRQQMNALYAIYKYKEIKKGNLPKRPVTMIFGAKAAPAYTIAKDIIHLLLCLQQLIDNDPAVSPYLKLVMVENYNVTKAEKLIPACDISEQISLASKEASGTGNMKFMLNGAVTLGTEDGANVEIHQLVGDENIYVFGEKSENVIKLYETQGYCSADIYDNDPMVEELVDFIISKDLIRIGDPVNLGRLYKEIVSKDWFMTLLDVKDYIKTKEQMLEDYEDEKAWAKKMLVNIAKAGFFSSDRTIAEYNRDIWHL</sequence>
<dbReference type="InterPro" id="IPR011833">
    <property type="entry name" value="Glycg_phsphrylas"/>
</dbReference>
<dbReference type="GO" id="GO:0005980">
    <property type="term" value="P:glycogen catabolic process"/>
    <property type="evidence" value="ECO:0007669"/>
    <property type="project" value="TreeGrafter"/>
</dbReference>
<comment type="function">
    <text evidence="13">Allosteric enzyme that catalyzes the rate-limiting step in glycogen catabolism, the phosphorolytic cleavage of glycogen to produce glucose-1-phosphate, and plays a central role in maintaining cellular and organismal glucose homeostasis.</text>
</comment>
<keyword evidence="9 12" id="KW-0663">Pyridoxal phosphate</keyword>
<keyword evidence="6" id="KW-0021">Allosteric enzyme</keyword>
<dbReference type="GO" id="GO:0030170">
    <property type="term" value="F:pyridoxal phosphate binding"/>
    <property type="evidence" value="ECO:0007669"/>
    <property type="project" value="InterPro"/>
</dbReference>
<dbReference type="Pfam" id="PF00343">
    <property type="entry name" value="Phosphorylase"/>
    <property type="match status" value="1"/>
</dbReference>
<dbReference type="EMBL" id="QGDL01000001">
    <property type="protein sequence ID" value="PWJ32388.1"/>
    <property type="molecule type" value="Genomic_DNA"/>
</dbReference>
<dbReference type="Gene3D" id="3.40.50.2000">
    <property type="entry name" value="Glycogen Phosphorylase B"/>
    <property type="match status" value="2"/>
</dbReference>
<dbReference type="Proteomes" id="UP000245845">
    <property type="component" value="Unassembled WGS sequence"/>
</dbReference>
<keyword evidence="7 13" id="KW-0328">Glycosyltransferase</keyword>
<feature type="coiled-coil region" evidence="14">
    <location>
        <begin position="699"/>
        <end position="726"/>
    </location>
</feature>
<evidence type="ECO:0000256" key="5">
    <source>
        <dbReference type="ARBA" id="ARBA00022490"/>
    </source>
</evidence>
<evidence type="ECO:0000256" key="6">
    <source>
        <dbReference type="ARBA" id="ARBA00022533"/>
    </source>
</evidence>
<evidence type="ECO:0000256" key="1">
    <source>
        <dbReference type="ARBA" id="ARBA00001275"/>
    </source>
</evidence>
<feature type="modified residue" description="N6-(pyridoxal phosphate)lysine" evidence="12">
    <location>
        <position position="603"/>
    </location>
</feature>
<dbReference type="GO" id="GO:0008184">
    <property type="term" value="F:glycogen phosphorylase activity"/>
    <property type="evidence" value="ECO:0007669"/>
    <property type="project" value="InterPro"/>
</dbReference>
<evidence type="ECO:0000313" key="16">
    <source>
        <dbReference type="Proteomes" id="UP000245845"/>
    </source>
</evidence>
<comment type="function">
    <text evidence="11">Phosphorylase is an important allosteric enzyme in carbohydrate metabolism. Enzymes from different sources differ in their regulatory mechanisms and in their natural substrates. However, all known phosphorylases share catalytic and structural properties.</text>
</comment>
<dbReference type="PIRSF" id="PIRSF000460">
    <property type="entry name" value="Pprylas_GlgP"/>
    <property type="match status" value="1"/>
</dbReference>
<organism evidence="15 16">
    <name type="scientific">Faecalicatena orotica</name>
    <dbReference type="NCBI Taxonomy" id="1544"/>
    <lineage>
        <taxon>Bacteria</taxon>
        <taxon>Bacillati</taxon>
        <taxon>Bacillota</taxon>
        <taxon>Clostridia</taxon>
        <taxon>Lachnospirales</taxon>
        <taxon>Lachnospiraceae</taxon>
        <taxon>Faecalicatena</taxon>
    </lineage>
</organism>
<evidence type="ECO:0000256" key="14">
    <source>
        <dbReference type="SAM" id="Coils"/>
    </source>
</evidence>
<comment type="subcellular location">
    <subcellularLocation>
        <location evidence="3">Cytoplasm</location>
    </subcellularLocation>
</comment>
<evidence type="ECO:0000256" key="11">
    <source>
        <dbReference type="ARBA" id="ARBA00025174"/>
    </source>
</evidence>
<reference evidence="15 16" key="1">
    <citation type="submission" date="2018-05" db="EMBL/GenBank/DDBJ databases">
        <title>The Hungate 1000. A catalogue of reference genomes from the rumen microbiome.</title>
        <authorList>
            <person name="Kelly W."/>
        </authorList>
    </citation>
    <scope>NUCLEOTIDE SEQUENCE [LARGE SCALE GENOMIC DNA]</scope>
    <source>
        <strain evidence="15 16">NLAE-zl-C242</strain>
    </source>
</reference>
<evidence type="ECO:0000256" key="7">
    <source>
        <dbReference type="ARBA" id="ARBA00022676"/>
    </source>
</evidence>
<keyword evidence="14" id="KW-0175">Coiled coil</keyword>
<accession>A0A2Y9C4D3</accession>
<dbReference type="InterPro" id="IPR000811">
    <property type="entry name" value="Glyco_trans_35"/>
</dbReference>
<evidence type="ECO:0000256" key="4">
    <source>
        <dbReference type="ARBA" id="ARBA00006047"/>
    </source>
</evidence>
<dbReference type="InterPro" id="IPR035090">
    <property type="entry name" value="Pyridoxal_P_attach_site"/>
</dbReference>
<evidence type="ECO:0000256" key="13">
    <source>
        <dbReference type="RuleBase" id="RU000587"/>
    </source>
</evidence>
<evidence type="ECO:0000256" key="2">
    <source>
        <dbReference type="ARBA" id="ARBA00001933"/>
    </source>
</evidence>
<dbReference type="PROSITE" id="PS00102">
    <property type="entry name" value="PHOSPHORYLASE"/>
    <property type="match status" value="1"/>
</dbReference>
<dbReference type="FunFam" id="3.40.50.2000:FF:000003">
    <property type="entry name" value="Alpha-1,4 glucan phosphorylase"/>
    <property type="match status" value="1"/>
</dbReference>
<evidence type="ECO:0000256" key="3">
    <source>
        <dbReference type="ARBA" id="ARBA00004496"/>
    </source>
</evidence>
<name>A0A2Y9C4D3_9FIRM</name>
<evidence type="ECO:0000256" key="9">
    <source>
        <dbReference type="ARBA" id="ARBA00022898"/>
    </source>
</evidence>
<dbReference type="EC" id="2.4.1.1" evidence="13"/>
<keyword evidence="16" id="KW-1185">Reference proteome</keyword>
<protein>
    <recommendedName>
        <fullName evidence="13">Alpha-1,4 glucan phosphorylase</fullName>
        <ecNumber evidence="13">2.4.1.1</ecNumber>
    </recommendedName>
</protein>
<comment type="similarity">
    <text evidence="4 13">Belongs to the glycogen phosphorylase family.</text>
</comment>
<dbReference type="NCBIfam" id="TIGR02093">
    <property type="entry name" value="P_ylase"/>
    <property type="match status" value="1"/>
</dbReference>
<comment type="cofactor">
    <cofactor evidence="2 13">
        <name>pyridoxal 5'-phosphate</name>
        <dbReference type="ChEBI" id="CHEBI:597326"/>
    </cofactor>
</comment>
<gene>
    <name evidence="15" type="ORF">A8806_101676</name>
</gene>
<evidence type="ECO:0000256" key="12">
    <source>
        <dbReference type="PIRSR" id="PIRSR000460-1"/>
    </source>
</evidence>
<comment type="catalytic activity">
    <reaction evidence="1 13">
        <text>[(1-&gt;4)-alpha-D-glucosyl](n) + phosphate = [(1-&gt;4)-alpha-D-glucosyl](n-1) + alpha-D-glucose 1-phosphate</text>
        <dbReference type="Rhea" id="RHEA:41732"/>
        <dbReference type="Rhea" id="RHEA-COMP:9584"/>
        <dbReference type="Rhea" id="RHEA-COMP:9586"/>
        <dbReference type="ChEBI" id="CHEBI:15444"/>
        <dbReference type="ChEBI" id="CHEBI:43474"/>
        <dbReference type="ChEBI" id="CHEBI:58601"/>
        <dbReference type="EC" id="2.4.1.1"/>
    </reaction>
</comment>
<keyword evidence="8 13" id="KW-0808">Transferase</keyword>
<dbReference type="FunFam" id="3.40.50.2000:FF:000153">
    <property type="entry name" value="Alpha-1,4 glucan phosphorylase"/>
    <property type="match status" value="1"/>
</dbReference>